<feature type="domain" description="Proline dehydrogenase" evidence="2">
    <location>
        <begin position="81"/>
        <end position="376"/>
    </location>
</feature>
<dbReference type="EMBL" id="JBHULE010000008">
    <property type="protein sequence ID" value="MFD2562511.1"/>
    <property type="molecule type" value="Genomic_DNA"/>
</dbReference>
<protein>
    <submittedName>
        <fullName evidence="3">Proline dehydrogenase family protein</fullName>
    </submittedName>
</protein>
<dbReference type="PANTHER" id="PTHR13914:SF0">
    <property type="entry name" value="PROLINE DEHYDROGENASE 1, MITOCHONDRIAL"/>
    <property type="match status" value="1"/>
</dbReference>
<evidence type="ECO:0000313" key="4">
    <source>
        <dbReference type="Proteomes" id="UP001597319"/>
    </source>
</evidence>
<dbReference type="SUPFAM" id="SSF51730">
    <property type="entry name" value="FAD-linked oxidoreductase"/>
    <property type="match status" value="1"/>
</dbReference>
<dbReference type="InterPro" id="IPR029041">
    <property type="entry name" value="FAD-linked_oxidoreductase-like"/>
</dbReference>
<dbReference type="RefSeq" id="WP_378291167.1">
    <property type="nucleotide sequence ID" value="NZ_JBHULE010000008.1"/>
</dbReference>
<sequence length="391" mass="44956">MKEHTLFDNTETAFALKSDSELERAYFLFKMIANEPLVRIGTAVTNFALKAHLPVQGLIRATVFDHFCGGVDEEDCIPVVEKMYEKGRVSSVLDYSVEGKEEEAQFDHVLEKTMQILDFVDQKEAIPFGVFKPTGLGRFLVWQKKTEGTPLTVAEEKEWSRIEERFDQVCKKAYECDVPLLIDGEESWMQDAADELVAKMMAKYNKEKAIVYNTLQLYRHDRFDYLKKLHQEAKESGFKIGMKIVRGAYMEKENDRAAEKGYPTPICESKAATDLNFNTTLVYILQNLDDISVFIGTHNEDSCYQAIELMRKEQIVKSDPRVWLGQLYGMSDHISFNLAAEGYNVAKYLPFGPVRDVMPYLIRRAEENTSVAGQTTRELDLLSKERKRRKL</sequence>
<evidence type="ECO:0000313" key="3">
    <source>
        <dbReference type="EMBL" id="MFD2562511.1"/>
    </source>
</evidence>
<organism evidence="3 4">
    <name type="scientific">Aquimarina rubra</name>
    <dbReference type="NCBI Taxonomy" id="1920033"/>
    <lineage>
        <taxon>Bacteria</taxon>
        <taxon>Pseudomonadati</taxon>
        <taxon>Bacteroidota</taxon>
        <taxon>Flavobacteriia</taxon>
        <taxon>Flavobacteriales</taxon>
        <taxon>Flavobacteriaceae</taxon>
        <taxon>Aquimarina</taxon>
    </lineage>
</organism>
<dbReference type="Gene3D" id="3.20.20.220">
    <property type="match status" value="1"/>
</dbReference>
<keyword evidence="1" id="KW-0560">Oxidoreductase</keyword>
<dbReference type="InterPro" id="IPR002872">
    <property type="entry name" value="Proline_DH_dom"/>
</dbReference>
<evidence type="ECO:0000259" key="2">
    <source>
        <dbReference type="Pfam" id="PF01619"/>
    </source>
</evidence>
<dbReference type="Proteomes" id="UP001597319">
    <property type="component" value="Unassembled WGS sequence"/>
</dbReference>
<accession>A0ABW5LEB3</accession>
<dbReference type="Pfam" id="PF01619">
    <property type="entry name" value="Pro_dh"/>
    <property type="match status" value="1"/>
</dbReference>
<reference evidence="4" key="1">
    <citation type="journal article" date="2019" name="Int. J. Syst. Evol. Microbiol.">
        <title>The Global Catalogue of Microorganisms (GCM) 10K type strain sequencing project: providing services to taxonomists for standard genome sequencing and annotation.</title>
        <authorList>
            <consortium name="The Broad Institute Genomics Platform"/>
            <consortium name="The Broad Institute Genome Sequencing Center for Infectious Disease"/>
            <person name="Wu L."/>
            <person name="Ma J."/>
        </authorList>
    </citation>
    <scope>NUCLEOTIDE SEQUENCE [LARGE SCALE GENOMIC DNA]</scope>
    <source>
        <strain evidence="4">KCTC 52274</strain>
    </source>
</reference>
<gene>
    <name evidence="3" type="ORF">ACFSR1_07480</name>
</gene>
<dbReference type="PANTHER" id="PTHR13914">
    <property type="entry name" value="PROLINE OXIDASE"/>
    <property type="match status" value="1"/>
</dbReference>
<keyword evidence="4" id="KW-1185">Reference proteome</keyword>
<proteinExistence type="predicted"/>
<evidence type="ECO:0000256" key="1">
    <source>
        <dbReference type="ARBA" id="ARBA00023002"/>
    </source>
</evidence>
<comment type="caution">
    <text evidence="3">The sequence shown here is derived from an EMBL/GenBank/DDBJ whole genome shotgun (WGS) entry which is preliminary data.</text>
</comment>
<name>A0ABW5LEB3_9FLAO</name>
<dbReference type="InterPro" id="IPR015659">
    <property type="entry name" value="Proline_oxidase"/>
</dbReference>